<feature type="compositionally biased region" description="Basic and acidic residues" evidence="5">
    <location>
        <begin position="547"/>
        <end position="569"/>
    </location>
</feature>
<reference evidence="8 9" key="1">
    <citation type="journal article" date="2017" name="Chemistry">
        <title>Isolation, Biosynthesis and Chemical Modifications of Rubterolones A-F: Rare Tropolone Alkaloids from Actinomadura sp. 5-2.</title>
        <authorList>
            <person name="Guo H."/>
            <person name="Benndorf R."/>
            <person name="Leichnitz D."/>
            <person name="Klassen J.L."/>
            <person name="Vollmers J."/>
            <person name="Gorls H."/>
            <person name="Steinacker M."/>
            <person name="Weigel C."/>
            <person name="Dahse H.M."/>
            <person name="Kaster A.K."/>
            <person name="de Beer Z.W."/>
            <person name="Poulsen M."/>
            <person name="Beemelmanns C."/>
        </authorList>
    </citation>
    <scope>NUCLEOTIDE SEQUENCE [LARGE SCALE GENOMIC DNA]</scope>
    <source>
        <strain evidence="8 9">5-2</strain>
    </source>
</reference>
<dbReference type="CDD" id="cd18791">
    <property type="entry name" value="SF2_C_RHA"/>
    <property type="match status" value="1"/>
</dbReference>
<feature type="domain" description="Helicase ATP-binding" evidence="6">
    <location>
        <begin position="78"/>
        <end position="243"/>
    </location>
</feature>
<dbReference type="PANTHER" id="PTHR43519">
    <property type="entry name" value="ATP-DEPENDENT RNA HELICASE HRPB"/>
    <property type="match status" value="1"/>
</dbReference>
<evidence type="ECO:0000259" key="6">
    <source>
        <dbReference type="PROSITE" id="PS51192"/>
    </source>
</evidence>
<dbReference type="GO" id="GO:0003676">
    <property type="term" value="F:nucleic acid binding"/>
    <property type="evidence" value="ECO:0007669"/>
    <property type="project" value="InterPro"/>
</dbReference>
<name>A0A2P4UEE4_9ACTN</name>
<dbReference type="InterPro" id="IPR013689">
    <property type="entry name" value="RNA_helicase_ATP-dep_HrpB_C"/>
</dbReference>
<dbReference type="GO" id="GO:0003724">
    <property type="term" value="F:RNA helicase activity"/>
    <property type="evidence" value="ECO:0007669"/>
    <property type="project" value="UniProtKB-EC"/>
</dbReference>
<feature type="region of interest" description="Disordered" evidence="5">
    <location>
        <begin position="540"/>
        <end position="610"/>
    </location>
</feature>
<dbReference type="Proteomes" id="UP000242367">
    <property type="component" value="Unassembled WGS sequence"/>
</dbReference>
<accession>A0A2P4UEE4</accession>
<dbReference type="PROSITE" id="PS51192">
    <property type="entry name" value="HELICASE_ATP_BIND_1"/>
    <property type="match status" value="1"/>
</dbReference>
<sequence>MAGISLLRDFSCLVRHGTQVRFAKVAGEFERHGAIITAPFASGLYHTGRRTGADADRRQTGTMRPDTLPVRAAVPALRAALAGPGAAVLAAPPGTGKTTHVPLALAGLAGDAPAVDGTVVVAEPRRLAARAAARRMAWTLGERVGGRIGVTVRGEHRPGTHVQVVTTGVLLRRLQDEPDLPGVGAVILDECHERHLDADTALAFLLDVRATLRPGLRLVAASATADTGPWARLLGAGGEPAPVVETRAAAHPVETVWAPPDRPVAPPHGTRTDPALLAHVAATVRRALAERDGDVLCFLPGAGEIARVAALLDGPFDVLRVHGRAPAAVQDAVLAPGERRRVVLATSVAESSLTVPGVRIVVDAGLAREPRTDHARGLGALTTVRASRAAADQRAGRAGREAPGAVYRCWSEAEHARLPARPRPEIALADLTGFALEAACWGDPDASGLALPDPPPPAALTAARAVLAALGATGPDGRVTPRGRELARLGVPPRLARAALDGAALVGARTAAEIVALLSEPPQDAGDDLTAVWRRLRRGGDGPAARWADEARRLERSLPKPSGRLERSRPRPSAQPPAGPMDNAGKLERSRSGSAAQPPPGDVAAGSTDVAGRPVSGDVAAGLVVALAFPERVARLRGRDHLMASGTGAAFGPGSALAAARPEWLAVAVADRPAGSAAARIRLAVAIDAATAERAAAPLRATEDEVVWRDGDVVARRVERLGAIELAARPLPDPPAERVAAALADGLDAEGLALLDWTPAATALRERFAFLRAALGDPWPAVDDAALLARAPGWLAAAGARRRADLRRVDVAAALRGLVPWECAARLEEFAPERVQVPSGSRVRVDYSGDRPVLAVRLQELFGWDAAPALAGGRVPLVVHLLSPAGRPAAVTADLAAFWREGYRAVRADLRGRYPRHPWPEDPAAEPPTRRAKPRR</sequence>
<dbReference type="GO" id="GO:0005524">
    <property type="term" value="F:ATP binding"/>
    <property type="evidence" value="ECO:0007669"/>
    <property type="project" value="UniProtKB-KW"/>
</dbReference>
<dbReference type="InterPro" id="IPR027417">
    <property type="entry name" value="P-loop_NTPase"/>
</dbReference>
<dbReference type="InterPro" id="IPR007502">
    <property type="entry name" value="Helicase-assoc_dom"/>
</dbReference>
<dbReference type="CDD" id="cd17990">
    <property type="entry name" value="DEXHc_HrpB"/>
    <property type="match status" value="1"/>
</dbReference>
<proteinExistence type="predicted"/>
<dbReference type="InterPro" id="IPR011545">
    <property type="entry name" value="DEAD/DEAH_box_helicase_dom"/>
</dbReference>
<evidence type="ECO:0000256" key="1">
    <source>
        <dbReference type="ARBA" id="ARBA00022741"/>
    </source>
</evidence>
<gene>
    <name evidence="8" type="primary">hrpB_2</name>
    <name evidence="8" type="ORF">BTM25_45830</name>
</gene>
<dbReference type="EC" id="3.6.4.13" evidence="8"/>
<comment type="caution">
    <text evidence="8">The sequence shown here is derived from an EMBL/GenBank/DDBJ whole genome shotgun (WGS) entry which is preliminary data.</text>
</comment>
<dbReference type="SMART" id="SM00847">
    <property type="entry name" value="HA2"/>
    <property type="match status" value="1"/>
</dbReference>
<dbReference type="Pfam" id="PF00271">
    <property type="entry name" value="Helicase_C"/>
    <property type="match status" value="1"/>
</dbReference>
<evidence type="ECO:0000256" key="3">
    <source>
        <dbReference type="ARBA" id="ARBA00022806"/>
    </source>
</evidence>
<dbReference type="SMART" id="SM00487">
    <property type="entry name" value="DEXDc"/>
    <property type="match status" value="1"/>
</dbReference>
<dbReference type="GO" id="GO:0016787">
    <property type="term" value="F:hydrolase activity"/>
    <property type="evidence" value="ECO:0007669"/>
    <property type="project" value="UniProtKB-KW"/>
</dbReference>
<dbReference type="Gene3D" id="1.20.120.1080">
    <property type="match status" value="1"/>
</dbReference>
<organism evidence="8 9">
    <name type="scientific">Actinomadura rubteroloni</name>
    <dbReference type="NCBI Taxonomy" id="1926885"/>
    <lineage>
        <taxon>Bacteria</taxon>
        <taxon>Bacillati</taxon>
        <taxon>Actinomycetota</taxon>
        <taxon>Actinomycetes</taxon>
        <taxon>Streptosporangiales</taxon>
        <taxon>Thermomonosporaceae</taxon>
        <taxon>Actinomadura</taxon>
    </lineage>
</organism>
<dbReference type="SMART" id="SM00490">
    <property type="entry name" value="HELICc"/>
    <property type="match status" value="1"/>
</dbReference>
<evidence type="ECO:0000259" key="7">
    <source>
        <dbReference type="PROSITE" id="PS51194"/>
    </source>
</evidence>
<dbReference type="SUPFAM" id="SSF52540">
    <property type="entry name" value="P-loop containing nucleoside triphosphate hydrolases"/>
    <property type="match status" value="1"/>
</dbReference>
<dbReference type="Pfam" id="PF00270">
    <property type="entry name" value="DEAD"/>
    <property type="match status" value="1"/>
</dbReference>
<dbReference type="PROSITE" id="PS51194">
    <property type="entry name" value="HELICASE_CTER"/>
    <property type="match status" value="1"/>
</dbReference>
<keyword evidence="1" id="KW-0547">Nucleotide-binding</keyword>
<evidence type="ECO:0000313" key="9">
    <source>
        <dbReference type="Proteomes" id="UP000242367"/>
    </source>
</evidence>
<dbReference type="InterPro" id="IPR001650">
    <property type="entry name" value="Helicase_C-like"/>
</dbReference>
<evidence type="ECO:0000313" key="8">
    <source>
        <dbReference type="EMBL" id="POM23430.1"/>
    </source>
</evidence>
<dbReference type="Pfam" id="PF08482">
    <property type="entry name" value="HrpB_C"/>
    <property type="match status" value="1"/>
</dbReference>
<protein>
    <submittedName>
        <fullName evidence="8">ATP-dependent RNA helicase HrpB</fullName>
        <ecNumber evidence="8">3.6.4.13</ecNumber>
    </submittedName>
</protein>
<dbReference type="InterPro" id="IPR014001">
    <property type="entry name" value="Helicase_ATP-bd"/>
</dbReference>
<evidence type="ECO:0000256" key="2">
    <source>
        <dbReference type="ARBA" id="ARBA00022801"/>
    </source>
</evidence>
<keyword evidence="4" id="KW-0067">ATP-binding</keyword>
<feature type="region of interest" description="Disordered" evidence="5">
    <location>
        <begin position="913"/>
        <end position="936"/>
    </location>
</feature>
<keyword evidence="3 8" id="KW-0347">Helicase</keyword>
<evidence type="ECO:0000256" key="4">
    <source>
        <dbReference type="ARBA" id="ARBA00022840"/>
    </source>
</evidence>
<dbReference type="PANTHER" id="PTHR43519:SF1">
    <property type="entry name" value="ATP-DEPENDENT RNA HELICASE HRPB"/>
    <property type="match status" value="1"/>
</dbReference>
<evidence type="ECO:0000256" key="5">
    <source>
        <dbReference type="SAM" id="MobiDB-lite"/>
    </source>
</evidence>
<dbReference type="AlphaFoldDB" id="A0A2P4UEE4"/>
<feature type="domain" description="Helicase C-terminal" evidence="7">
    <location>
        <begin position="275"/>
        <end position="442"/>
    </location>
</feature>
<dbReference type="InterPro" id="IPR049614">
    <property type="entry name" value="HrpB_DEXH"/>
</dbReference>
<keyword evidence="9" id="KW-1185">Reference proteome</keyword>
<dbReference type="Gene3D" id="3.40.50.300">
    <property type="entry name" value="P-loop containing nucleotide triphosphate hydrolases"/>
    <property type="match status" value="2"/>
</dbReference>
<keyword evidence="2 8" id="KW-0378">Hydrolase</keyword>
<dbReference type="EMBL" id="MTBP01000003">
    <property type="protein sequence ID" value="POM23430.1"/>
    <property type="molecule type" value="Genomic_DNA"/>
</dbReference>